<organism evidence="13">
    <name type="scientific">Physcomitrium patens</name>
    <name type="common">Spreading-leaved earth moss</name>
    <name type="synonym">Physcomitrella patens</name>
    <dbReference type="NCBI Taxonomy" id="3218"/>
    <lineage>
        <taxon>Eukaryota</taxon>
        <taxon>Viridiplantae</taxon>
        <taxon>Streptophyta</taxon>
        <taxon>Embryophyta</taxon>
        <taxon>Bryophyta</taxon>
        <taxon>Bryophytina</taxon>
        <taxon>Bryopsida</taxon>
        <taxon>Funariidae</taxon>
        <taxon>Funariales</taxon>
        <taxon>Funariaceae</taxon>
        <taxon>Physcomitrium</taxon>
    </lineage>
</organism>
<dbReference type="FunFam" id="1.10.630.10:FF:000097">
    <property type="entry name" value="Cytochrome P-450 19"/>
    <property type="match status" value="1"/>
</dbReference>
<dbReference type="GO" id="GO:0020037">
    <property type="term" value="F:heme binding"/>
    <property type="evidence" value="ECO:0007669"/>
    <property type="project" value="InterPro"/>
</dbReference>
<evidence type="ECO:0000313" key="13">
    <source>
        <dbReference type="EMBL" id="PNR26340.1"/>
    </source>
</evidence>
<dbReference type="GeneID" id="112278314"/>
<sequence>MAAFAVPTLKNVEDFQVYYVATVLVVILLVRRLLTWPHQPPGPPGLPLVGHMHFLGANPHISLWKLADKYGPLMSLRLGNKPYVVATSPETAKEFLKTLDANFGSRHYSSQSQYLLYGGQDVAFQESSPSWRNLKKIFTMELASPARLEASRHIREEEMIVLLRTIHSKGELELKSQLIDMISHVISRMVINKRFDDSVESDFPTLVQTHFRLAGAFVPGDYIPAVKWLDLGGFEAQMKKQKERMDAFIDDILVQHRERRAKGPVPMKEYDMVHVLLDRIETKDDQIQLTDTHVKALVLDAFLGASETIILTSEWAMAELLRHPSLMAKAQAELDAVVGRDRMVTESDLRHLTYLNTIIKETFRLHPAAALLLPRESAQPSQAFGYNFPAKTRVLINCYAIHRDPAIWHDPLVFNPDRFLQADLKDVDVKGRHFQLLPFGAGRRVCPGLSMGILTVQFILASLLHSFDWSLPGDMKPEDVDMTEIYGLTLPRAAPLPCAAKLRLPSHLLTTAQKP</sequence>
<dbReference type="Pfam" id="PF00067">
    <property type="entry name" value="p450"/>
    <property type="match status" value="1"/>
</dbReference>
<reference evidence="13 15" key="2">
    <citation type="journal article" date="2018" name="Plant J.">
        <title>The Physcomitrella patens chromosome-scale assembly reveals moss genome structure and evolution.</title>
        <authorList>
            <person name="Lang D."/>
            <person name="Ullrich K.K."/>
            <person name="Murat F."/>
            <person name="Fuchs J."/>
            <person name="Jenkins J."/>
            <person name="Haas F.B."/>
            <person name="Piednoel M."/>
            <person name="Gundlach H."/>
            <person name="Van Bel M."/>
            <person name="Meyberg R."/>
            <person name="Vives C."/>
            <person name="Morata J."/>
            <person name="Symeonidi A."/>
            <person name="Hiss M."/>
            <person name="Muchero W."/>
            <person name="Kamisugi Y."/>
            <person name="Saleh O."/>
            <person name="Blanc G."/>
            <person name="Decker E.L."/>
            <person name="van Gessel N."/>
            <person name="Grimwood J."/>
            <person name="Hayes R.D."/>
            <person name="Graham S.W."/>
            <person name="Gunter L.E."/>
            <person name="McDaniel S.F."/>
            <person name="Hoernstein S.N.W."/>
            <person name="Larsson A."/>
            <person name="Li F.W."/>
            <person name="Perroud P.F."/>
            <person name="Phillips J."/>
            <person name="Ranjan P."/>
            <person name="Rokshar D.S."/>
            <person name="Rothfels C.J."/>
            <person name="Schneider L."/>
            <person name="Shu S."/>
            <person name="Stevenson D.W."/>
            <person name="Thummler F."/>
            <person name="Tillich M."/>
            <person name="Villarreal Aguilar J.C."/>
            <person name="Widiez T."/>
            <person name="Wong G.K."/>
            <person name="Wymore A."/>
            <person name="Zhang Y."/>
            <person name="Zimmer A.D."/>
            <person name="Quatrano R.S."/>
            <person name="Mayer K.F.X."/>
            <person name="Goodstein D."/>
            <person name="Casacuberta J.M."/>
            <person name="Vandepoele K."/>
            <person name="Reski R."/>
            <person name="Cuming A.C."/>
            <person name="Tuskan G.A."/>
            <person name="Maumus F."/>
            <person name="Salse J."/>
            <person name="Schmutz J."/>
            <person name="Rensing S.A."/>
        </authorList>
    </citation>
    <scope>NUCLEOTIDE SEQUENCE [LARGE SCALE GENOMIC DNA]</scope>
    <source>
        <strain evidence="14 15">cv. Gransden 2004</strain>
    </source>
</reference>
<dbReference type="CDD" id="cd20618">
    <property type="entry name" value="CYP71_clan"/>
    <property type="match status" value="1"/>
</dbReference>
<reference evidence="14" key="3">
    <citation type="submission" date="2020-12" db="UniProtKB">
        <authorList>
            <consortium name="EnsemblPlants"/>
        </authorList>
    </citation>
    <scope>IDENTIFICATION</scope>
</reference>
<evidence type="ECO:0000256" key="5">
    <source>
        <dbReference type="ARBA" id="ARBA00022692"/>
    </source>
</evidence>
<accession>A0A2K1IAP0</accession>
<comment type="subcellular location">
    <subcellularLocation>
        <location evidence="2">Membrane</location>
        <topology evidence="2">Single-pass membrane protein</topology>
    </subcellularLocation>
</comment>
<evidence type="ECO:0000313" key="14">
    <source>
        <dbReference type="EnsemblPlants" id="Pp3c27_4440V3.1"/>
    </source>
</evidence>
<dbReference type="GO" id="GO:0044550">
    <property type="term" value="P:secondary metabolite biosynthetic process"/>
    <property type="evidence" value="ECO:0007669"/>
    <property type="project" value="UniProtKB-ARBA"/>
</dbReference>
<keyword evidence="7" id="KW-1133">Transmembrane helix</keyword>
<dbReference type="PRINTS" id="PR00385">
    <property type="entry name" value="P450"/>
</dbReference>
<keyword evidence="12" id="KW-0503">Monooxygenase</keyword>
<dbReference type="EnsemblPlants" id="Pp3c27_4440V3.2">
    <property type="protein sequence ID" value="Pp3c27_4440V3.2"/>
    <property type="gene ID" value="Pp3c27_4440"/>
</dbReference>
<dbReference type="EMBL" id="ABEU02000027">
    <property type="protein sequence ID" value="PNR26340.1"/>
    <property type="molecule type" value="Genomic_DNA"/>
</dbReference>
<proteinExistence type="inferred from homology"/>
<evidence type="ECO:0000256" key="12">
    <source>
        <dbReference type="RuleBase" id="RU000461"/>
    </source>
</evidence>
<dbReference type="PANTHER" id="PTHR47944:SF4">
    <property type="entry name" value="OS09G0441700 PROTEIN"/>
    <property type="match status" value="1"/>
</dbReference>
<keyword evidence="6 11" id="KW-0479">Metal-binding</keyword>
<keyword evidence="9 11" id="KW-0408">Iron</keyword>
<gene>
    <name evidence="14" type="primary">LOC112278314</name>
    <name evidence="13" type="ORF">PHYPA_030915</name>
</gene>
<evidence type="ECO:0000313" key="15">
    <source>
        <dbReference type="Proteomes" id="UP000006727"/>
    </source>
</evidence>
<protein>
    <submittedName>
        <fullName evidence="13 14">Uncharacterized protein</fullName>
    </submittedName>
</protein>
<dbReference type="SUPFAM" id="SSF48264">
    <property type="entry name" value="Cytochrome P450"/>
    <property type="match status" value="1"/>
</dbReference>
<comment type="cofactor">
    <cofactor evidence="1 11">
        <name>heme</name>
        <dbReference type="ChEBI" id="CHEBI:30413"/>
    </cofactor>
</comment>
<evidence type="ECO:0000256" key="2">
    <source>
        <dbReference type="ARBA" id="ARBA00004167"/>
    </source>
</evidence>
<feature type="binding site" description="axial binding residue" evidence="11">
    <location>
        <position position="446"/>
    </location>
    <ligand>
        <name>heme</name>
        <dbReference type="ChEBI" id="CHEBI:30413"/>
    </ligand>
    <ligandPart>
        <name>Fe</name>
        <dbReference type="ChEBI" id="CHEBI:18248"/>
    </ligandPart>
</feature>
<dbReference type="AlphaFoldDB" id="A0A2K1IAP0"/>
<comment type="similarity">
    <text evidence="3 12">Belongs to the cytochrome P450 family.</text>
</comment>
<dbReference type="Gramene" id="Pp3c27_4440V3.2">
    <property type="protein sequence ID" value="Pp3c27_4440V3.2"/>
    <property type="gene ID" value="Pp3c27_4440"/>
</dbReference>
<evidence type="ECO:0000256" key="9">
    <source>
        <dbReference type="ARBA" id="ARBA00023004"/>
    </source>
</evidence>
<keyword evidence="5" id="KW-0812">Transmembrane</keyword>
<dbReference type="OMA" id="SWGLHMV"/>
<evidence type="ECO:0000256" key="6">
    <source>
        <dbReference type="ARBA" id="ARBA00022723"/>
    </source>
</evidence>
<dbReference type="PANTHER" id="PTHR47944">
    <property type="entry name" value="CYTOCHROME P450 98A9"/>
    <property type="match status" value="1"/>
</dbReference>
<evidence type="ECO:0000256" key="10">
    <source>
        <dbReference type="ARBA" id="ARBA00023136"/>
    </source>
</evidence>
<keyword evidence="15" id="KW-1185">Reference proteome</keyword>
<evidence type="ECO:0000256" key="8">
    <source>
        <dbReference type="ARBA" id="ARBA00023002"/>
    </source>
</evidence>
<evidence type="ECO:0000256" key="7">
    <source>
        <dbReference type="ARBA" id="ARBA00022989"/>
    </source>
</evidence>
<dbReference type="PaxDb" id="3218-PP1S1957_2V6.1"/>
<name>A0A2K1IAP0_PHYPA</name>
<dbReference type="InterPro" id="IPR017972">
    <property type="entry name" value="Cyt_P450_CS"/>
</dbReference>
<evidence type="ECO:0000256" key="3">
    <source>
        <dbReference type="ARBA" id="ARBA00010617"/>
    </source>
</evidence>
<evidence type="ECO:0000256" key="4">
    <source>
        <dbReference type="ARBA" id="ARBA00022617"/>
    </source>
</evidence>
<dbReference type="OrthoDB" id="2789670at2759"/>
<dbReference type="InterPro" id="IPR036396">
    <property type="entry name" value="Cyt_P450_sf"/>
</dbReference>
<dbReference type="InterPro" id="IPR002401">
    <property type="entry name" value="Cyt_P450_E_grp-I"/>
</dbReference>
<dbReference type="GO" id="GO:0005506">
    <property type="term" value="F:iron ion binding"/>
    <property type="evidence" value="ECO:0007669"/>
    <property type="project" value="InterPro"/>
</dbReference>
<keyword evidence="4 11" id="KW-0349">Heme</keyword>
<evidence type="ECO:0000256" key="1">
    <source>
        <dbReference type="ARBA" id="ARBA00001971"/>
    </source>
</evidence>
<dbReference type="Proteomes" id="UP000006727">
    <property type="component" value="Chromosome 27"/>
</dbReference>
<dbReference type="GO" id="GO:0016709">
    <property type="term" value="F:oxidoreductase activity, acting on paired donors, with incorporation or reduction of molecular oxygen, NAD(P)H as one donor, and incorporation of one atom of oxygen"/>
    <property type="evidence" value="ECO:0000318"/>
    <property type="project" value="GO_Central"/>
</dbReference>
<dbReference type="Gene3D" id="1.10.630.10">
    <property type="entry name" value="Cytochrome P450"/>
    <property type="match status" value="1"/>
</dbReference>
<keyword evidence="8 12" id="KW-0560">Oxidoreductase</keyword>
<dbReference type="Gramene" id="Pp3c27_4440V3.1">
    <property type="protein sequence ID" value="Pp3c27_4440V3.1"/>
    <property type="gene ID" value="Pp3c27_4440"/>
</dbReference>
<dbReference type="InterPro" id="IPR001128">
    <property type="entry name" value="Cyt_P450"/>
</dbReference>
<dbReference type="RefSeq" id="XP_024367358.1">
    <property type="nucleotide sequence ID" value="XM_024511590.2"/>
</dbReference>
<evidence type="ECO:0000256" key="11">
    <source>
        <dbReference type="PIRSR" id="PIRSR602401-1"/>
    </source>
</evidence>
<dbReference type="EnsemblPlants" id="Pp3c27_4440V3.1">
    <property type="protein sequence ID" value="Pp3c27_4440V3.1"/>
    <property type="gene ID" value="Pp3c27_4440"/>
</dbReference>
<dbReference type="PROSITE" id="PS00086">
    <property type="entry name" value="CYTOCHROME_P450"/>
    <property type="match status" value="1"/>
</dbReference>
<reference evidence="13 15" key="1">
    <citation type="journal article" date="2008" name="Science">
        <title>The Physcomitrella genome reveals evolutionary insights into the conquest of land by plants.</title>
        <authorList>
            <person name="Rensing S."/>
            <person name="Lang D."/>
            <person name="Zimmer A."/>
            <person name="Terry A."/>
            <person name="Salamov A."/>
            <person name="Shapiro H."/>
            <person name="Nishiyama T."/>
            <person name="Perroud P.-F."/>
            <person name="Lindquist E."/>
            <person name="Kamisugi Y."/>
            <person name="Tanahashi T."/>
            <person name="Sakakibara K."/>
            <person name="Fujita T."/>
            <person name="Oishi K."/>
            <person name="Shin-I T."/>
            <person name="Kuroki Y."/>
            <person name="Toyoda A."/>
            <person name="Suzuki Y."/>
            <person name="Hashimoto A."/>
            <person name="Yamaguchi K."/>
            <person name="Sugano A."/>
            <person name="Kohara Y."/>
            <person name="Fujiyama A."/>
            <person name="Anterola A."/>
            <person name="Aoki S."/>
            <person name="Ashton N."/>
            <person name="Barbazuk W.B."/>
            <person name="Barker E."/>
            <person name="Bennetzen J."/>
            <person name="Bezanilla M."/>
            <person name="Blankenship R."/>
            <person name="Cho S.H."/>
            <person name="Dutcher S."/>
            <person name="Estelle M."/>
            <person name="Fawcett J.A."/>
            <person name="Gundlach H."/>
            <person name="Hanada K."/>
            <person name="Heyl A."/>
            <person name="Hicks K.A."/>
            <person name="Hugh J."/>
            <person name="Lohr M."/>
            <person name="Mayer K."/>
            <person name="Melkozernov A."/>
            <person name="Murata T."/>
            <person name="Nelson D."/>
            <person name="Pils B."/>
            <person name="Prigge M."/>
            <person name="Reiss B."/>
            <person name="Renner T."/>
            <person name="Rombauts S."/>
            <person name="Rushton P."/>
            <person name="Sanderfoot A."/>
            <person name="Schween G."/>
            <person name="Shiu S.-H."/>
            <person name="Stueber K."/>
            <person name="Theodoulou F.L."/>
            <person name="Tu H."/>
            <person name="Van de Peer Y."/>
            <person name="Verrier P.J."/>
            <person name="Waters E."/>
            <person name="Wood A."/>
            <person name="Yang L."/>
            <person name="Cove D."/>
            <person name="Cuming A."/>
            <person name="Hasebe M."/>
            <person name="Lucas S."/>
            <person name="Mishler D.B."/>
            <person name="Reski R."/>
            <person name="Grigoriev I."/>
            <person name="Quatrano R.S."/>
            <person name="Boore J.L."/>
        </authorList>
    </citation>
    <scope>NUCLEOTIDE SEQUENCE [LARGE SCALE GENOMIC DNA]</scope>
    <source>
        <strain evidence="14 15">cv. Gransden 2004</strain>
    </source>
</reference>
<keyword evidence="10" id="KW-0472">Membrane</keyword>
<dbReference type="GO" id="GO:0016020">
    <property type="term" value="C:membrane"/>
    <property type="evidence" value="ECO:0000318"/>
    <property type="project" value="GO_Central"/>
</dbReference>
<dbReference type="STRING" id="3218.A0A2K1IAP0"/>
<dbReference type="PRINTS" id="PR00463">
    <property type="entry name" value="EP450I"/>
</dbReference>